<evidence type="ECO:0000256" key="2">
    <source>
        <dbReference type="ARBA" id="ARBA00023125"/>
    </source>
</evidence>
<gene>
    <name evidence="5" type="ORF">GCM10009849_32020</name>
</gene>
<comment type="caution">
    <text evidence="5">The sequence shown here is derived from an EMBL/GenBank/DDBJ whole genome shotgun (WGS) entry which is preliminary data.</text>
</comment>
<organism evidence="5 6">
    <name type="scientific">Sinomonas flava</name>
    <dbReference type="NCBI Taxonomy" id="496857"/>
    <lineage>
        <taxon>Bacteria</taxon>
        <taxon>Bacillati</taxon>
        <taxon>Actinomycetota</taxon>
        <taxon>Actinomycetes</taxon>
        <taxon>Micrococcales</taxon>
        <taxon>Micrococcaceae</taxon>
        <taxon>Sinomonas</taxon>
    </lineage>
</organism>
<dbReference type="SUPFAM" id="SSF46785">
    <property type="entry name" value="Winged helix' DNA-binding domain"/>
    <property type="match status" value="1"/>
</dbReference>
<protein>
    <submittedName>
        <fullName evidence="5">Metalloregulator ArsR/SmtB family transcription factor</fullName>
    </submittedName>
</protein>
<dbReference type="InterPro" id="IPR011991">
    <property type="entry name" value="ArsR-like_HTH"/>
</dbReference>
<evidence type="ECO:0000313" key="6">
    <source>
        <dbReference type="Proteomes" id="UP001500432"/>
    </source>
</evidence>
<reference evidence="5 6" key="1">
    <citation type="journal article" date="2019" name="Int. J. Syst. Evol. Microbiol.">
        <title>The Global Catalogue of Microorganisms (GCM) 10K type strain sequencing project: providing services to taxonomists for standard genome sequencing and annotation.</title>
        <authorList>
            <consortium name="The Broad Institute Genomics Platform"/>
            <consortium name="The Broad Institute Genome Sequencing Center for Infectious Disease"/>
            <person name="Wu L."/>
            <person name="Ma J."/>
        </authorList>
    </citation>
    <scope>NUCLEOTIDE SEQUENCE [LARGE SCALE GENOMIC DNA]</scope>
    <source>
        <strain evidence="5 6">JCM 16034</strain>
    </source>
</reference>
<dbReference type="PROSITE" id="PS50987">
    <property type="entry name" value="HTH_ARSR_2"/>
    <property type="match status" value="1"/>
</dbReference>
<dbReference type="SMART" id="SM00418">
    <property type="entry name" value="HTH_ARSR"/>
    <property type="match status" value="1"/>
</dbReference>
<dbReference type="Gene3D" id="1.10.10.10">
    <property type="entry name" value="Winged helix-like DNA-binding domain superfamily/Winged helix DNA-binding domain"/>
    <property type="match status" value="1"/>
</dbReference>
<dbReference type="InterPro" id="IPR036390">
    <property type="entry name" value="WH_DNA-bd_sf"/>
</dbReference>
<dbReference type="EMBL" id="BAAAQW010000011">
    <property type="protein sequence ID" value="GAA2202671.1"/>
    <property type="molecule type" value="Genomic_DNA"/>
</dbReference>
<evidence type="ECO:0000259" key="4">
    <source>
        <dbReference type="PROSITE" id="PS50987"/>
    </source>
</evidence>
<sequence length="104" mass="11462">MLPDVFGALANSARRTVLDALRAGPRTAGELTGLLDLSRSAASEHLAVLRDAGLVREERQGRNRVYHLQAAGLLEVQDWVGHFEHYWGGRLDALADLLDEERTS</sequence>
<feature type="domain" description="HTH arsR-type" evidence="4">
    <location>
        <begin position="1"/>
        <end position="88"/>
    </location>
</feature>
<dbReference type="PANTHER" id="PTHR33154">
    <property type="entry name" value="TRANSCRIPTIONAL REGULATOR, ARSR FAMILY"/>
    <property type="match status" value="1"/>
</dbReference>
<keyword evidence="1" id="KW-0805">Transcription regulation</keyword>
<dbReference type="InterPro" id="IPR001845">
    <property type="entry name" value="HTH_ArsR_DNA-bd_dom"/>
</dbReference>
<dbReference type="PANTHER" id="PTHR33154:SF33">
    <property type="entry name" value="TRANSCRIPTIONAL REPRESSOR SDPR"/>
    <property type="match status" value="1"/>
</dbReference>
<keyword evidence="2" id="KW-0238">DNA-binding</keyword>
<dbReference type="RefSeq" id="WP_344300798.1">
    <property type="nucleotide sequence ID" value="NZ_BAAAQW010000011.1"/>
</dbReference>
<evidence type="ECO:0000256" key="1">
    <source>
        <dbReference type="ARBA" id="ARBA00023015"/>
    </source>
</evidence>
<dbReference type="InterPro" id="IPR036388">
    <property type="entry name" value="WH-like_DNA-bd_sf"/>
</dbReference>
<dbReference type="PRINTS" id="PR00778">
    <property type="entry name" value="HTHARSR"/>
</dbReference>
<evidence type="ECO:0000256" key="3">
    <source>
        <dbReference type="ARBA" id="ARBA00023163"/>
    </source>
</evidence>
<dbReference type="InterPro" id="IPR051081">
    <property type="entry name" value="HTH_MetalResp_TranReg"/>
</dbReference>
<name>A0ABN3C0F3_9MICC</name>
<dbReference type="NCBIfam" id="NF033788">
    <property type="entry name" value="HTH_metalloreg"/>
    <property type="match status" value="1"/>
</dbReference>
<accession>A0ABN3C0F3</accession>
<keyword evidence="3" id="KW-0804">Transcription</keyword>
<dbReference type="Pfam" id="PF01022">
    <property type="entry name" value="HTH_5"/>
    <property type="match status" value="1"/>
</dbReference>
<dbReference type="Proteomes" id="UP001500432">
    <property type="component" value="Unassembled WGS sequence"/>
</dbReference>
<proteinExistence type="predicted"/>
<keyword evidence="6" id="KW-1185">Reference proteome</keyword>
<dbReference type="CDD" id="cd00090">
    <property type="entry name" value="HTH_ARSR"/>
    <property type="match status" value="1"/>
</dbReference>
<evidence type="ECO:0000313" key="5">
    <source>
        <dbReference type="EMBL" id="GAA2202671.1"/>
    </source>
</evidence>